<dbReference type="AlphaFoldDB" id="A0A9X3S612"/>
<accession>A0A9X3S612</accession>
<evidence type="ECO:0000313" key="1">
    <source>
        <dbReference type="EMBL" id="MDA0179524.1"/>
    </source>
</evidence>
<dbReference type="Proteomes" id="UP001147653">
    <property type="component" value="Unassembled WGS sequence"/>
</dbReference>
<protein>
    <submittedName>
        <fullName evidence="1">Uncharacterized protein</fullName>
    </submittedName>
</protein>
<dbReference type="RefSeq" id="WP_270023808.1">
    <property type="nucleotide sequence ID" value="NZ_JAPDDP010000005.1"/>
</dbReference>
<name>A0A9X3S612_9ACTN</name>
<gene>
    <name evidence="1" type="ORF">OJ997_04390</name>
</gene>
<organism evidence="1 2">
    <name type="scientific">Solirubrobacter phytolaccae</name>
    <dbReference type="NCBI Taxonomy" id="1404360"/>
    <lineage>
        <taxon>Bacteria</taxon>
        <taxon>Bacillati</taxon>
        <taxon>Actinomycetota</taxon>
        <taxon>Thermoleophilia</taxon>
        <taxon>Solirubrobacterales</taxon>
        <taxon>Solirubrobacteraceae</taxon>
        <taxon>Solirubrobacter</taxon>
    </lineage>
</organism>
<comment type="caution">
    <text evidence="1">The sequence shown here is derived from an EMBL/GenBank/DDBJ whole genome shotgun (WGS) entry which is preliminary data.</text>
</comment>
<evidence type="ECO:0000313" key="2">
    <source>
        <dbReference type="Proteomes" id="UP001147653"/>
    </source>
</evidence>
<reference evidence="1" key="1">
    <citation type="submission" date="2022-10" db="EMBL/GenBank/DDBJ databases">
        <title>The WGS of Solirubrobacter phytolaccae KCTC 29190.</title>
        <authorList>
            <person name="Jiang Z."/>
        </authorList>
    </citation>
    <scope>NUCLEOTIDE SEQUENCE</scope>
    <source>
        <strain evidence="1">KCTC 29190</strain>
    </source>
</reference>
<keyword evidence="2" id="KW-1185">Reference proteome</keyword>
<dbReference type="EMBL" id="JAPDDP010000005">
    <property type="protein sequence ID" value="MDA0179524.1"/>
    <property type="molecule type" value="Genomic_DNA"/>
</dbReference>
<proteinExistence type="predicted"/>
<sequence length="173" mass="17951">MSALMADHRDYADDVRQPSLFDVLAPPSARPQSEETVAPEGGQVVEFPRRHEAAEGEVVVEGEASVAEAPSGFVEPSAPLAPEDAWLVEIAPELDEAEMVVLAPETEVAGEPRTPRAAGASLAGPTLDDVMSRVWEGLAIGLPAACPVCHGEVLPAVEDSRIGACTSCGTTVA</sequence>